<keyword evidence="3 4" id="KW-0460">Magnesium</keyword>
<evidence type="ECO:0000313" key="6">
    <source>
        <dbReference type="EMBL" id="WFC98241.1"/>
    </source>
</evidence>
<evidence type="ECO:0000256" key="4">
    <source>
        <dbReference type="PIRSR" id="PIRSR015582-2"/>
    </source>
</evidence>
<dbReference type="PIRSF" id="PIRSF015582">
    <property type="entry name" value="Cit_lyase_B"/>
    <property type="match status" value="1"/>
</dbReference>
<keyword evidence="2 4" id="KW-0479">Metal-binding</keyword>
<dbReference type="Proteomes" id="UP001219567">
    <property type="component" value="Chromosome 1"/>
</dbReference>
<dbReference type="InterPro" id="IPR011206">
    <property type="entry name" value="Citrate_lyase_beta/mcl1/mcl2"/>
</dbReference>
<feature type="binding site" evidence="4">
    <location>
        <position position="150"/>
    </location>
    <ligand>
        <name>Mg(2+)</name>
        <dbReference type="ChEBI" id="CHEBI:18420"/>
    </ligand>
</feature>
<comment type="cofactor">
    <cofactor evidence="1">
        <name>Mg(2+)</name>
        <dbReference type="ChEBI" id="CHEBI:18420"/>
    </cofactor>
</comment>
<name>A0AAJ5YT00_9BASI</name>
<dbReference type="PANTHER" id="PTHR32308">
    <property type="entry name" value="LYASE BETA SUBUNIT, PUTATIVE (AFU_ORTHOLOGUE AFUA_4G13030)-RELATED"/>
    <property type="match status" value="1"/>
</dbReference>
<keyword evidence="7" id="KW-1185">Reference proteome</keyword>
<feature type="domain" description="HpcH/HpaI aldolase/citrate lyase" evidence="5">
    <location>
        <begin position="2"/>
        <end position="218"/>
    </location>
</feature>
<dbReference type="GO" id="GO:0006107">
    <property type="term" value="P:oxaloacetate metabolic process"/>
    <property type="evidence" value="ECO:0007669"/>
    <property type="project" value="TreeGrafter"/>
</dbReference>
<dbReference type="Gene3D" id="3.20.20.60">
    <property type="entry name" value="Phosphoenolpyruvate-binding domains"/>
    <property type="match status" value="1"/>
</dbReference>
<organism evidence="6 7">
    <name type="scientific">Malassezia yamatoensis</name>
    <dbReference type="NCBI Taxonomy" id="253288"/>
    <lineage>
        <taxon>Eukaryota</taxon>
        <taxon>Fungi</taxon>
        <taxon>Dikarya</taxon>
        <taxon>Basidiomycota</taxon>
        <taxon>Ustilaginomycotina</taxon>
        <taxon>Malasseziomycetes</taxon>
        <taxon>Malasseziales</taxon>
        <taxon>Malasseziaceae</taxon>
        <taxon>Malassezia</taxon>
    </lineage>
</organism>
<dbReference type="InterPro" id="IPR015813">
    <property type="entry name" value="Pyrv/PenolPyrv_kinase-like_dom"/>
</dbReference>
<accession>A0AAJ5YT00</accession>
<protein>
    <recommendedName>
        <fullName evidence="5">HpcH/HpaI aldolase/citrate lyase domain-containing protein</fullName>
    </recommendedName>
</protein>
<evidence type="ECO:0000256" key="1">
    <source>
        <dbReference type="ARBA" id="ARBA00001946"/>
    </source>
</evidence>
<reference evidence="6 7" key="1">
    <citation type="submission" date="2023-03" db="EMBL/GenBank/DDBJ databases">
        <title>Mating type loci evolution in Malassezia.</title>
        <authorList>
            <person name="Coelho M.A."/>
        </authorList>
    </citation>
    <scope>NUCLEOTIDE SEQUENCE [LARGE SCALE GENOMIC DNA]</scope>
    <source>
        <strain evidence="6 7">CBS 9725</strain>
    </source>
</reference>
<dbReference type="Pfam" id="PF03328">
    <property type="entry name" value="HpcH_HpaI"/>
    <property type="match status" value="1"/>
</dbReference>
<dbReference type="GO" id="GO:0000287">
    <property type="term" value="F:magnesium ion binding"/>
    <property type="evidence" value="ECO:0007669"/>
    <property type="project" value="TreeGrafter"/>
</dbReference>
<dbReference type="PANTHER" id="PTHR32308:SF0">
    <property type="entry name" value="HPCH_HPAI ALDOLASE_CITRATE LYASE DOMAIN-CONTAINING PROTEIN"/>
    <property type="match status" value="1"/>
</dbReference>
<evidence type="ECO:0000256" key="3">
    <source>
        <dbReference type="ARBA" id="ARBA00022842"/>
    </source>
</evidence>
<gene>
    <name evidence="6" type="ORF">MYAM1_000966</name>
</gene>
<dbReference type="InterPro" id="IPR005000">
    <property type="entry name" value="Aldolase/citrate-lyase_domain"/>
</dbReference>
<dbReference type="InterPro" id="IPR040442">
    <property type="entry name" value="Pyrv_kinase-like_dom_sf"/>
</dbReference>
<evidence type="ECO:0000256" key="2">
    <source>
        <dbReference type="ARBA" id="ARBA00022723"/>
    </source>
</evidence>
<dbReference type="GO" id="GO:0003824">
    <property type="term" value="F:catalytic activity"/>
    <property type="evidence" value="ECO:0007669"/>
    <property type="project" value="InterPro"/>
</dbReference>
<proteinExistence type="predicted"/>
<dbReference type="AlphaFoldDB" id="A0AAJ5YT00"/>
<evidence type="ECO:0000259" key="5">
    <source>
        <dbReference type="Pfam" id="PF03328"/>
    </source>
</evidence>
<dbReference type="SUPFAM" id="SSF51621">
    <property type="entry name" value="Phosphoenolpyruvate/pyruvate domain"/>
    <property type="match status" value="1"/>
</dbReference>
<sequence>MLVKSRSVEADALVFDLEDSVAAHRKGAAQSMVLQALRAMPSESPELCVRINAPSTDRTLSKSDLEVLLQSGRLDTIVLPKFEDVEDAVTVAKAAAESSTVTHPLSIIVSVESAFSLVHLKDLLQEAKERLASEFRDVARIDAVLFASEDYCAATGVKRTRSRTGLLYPRAQLVTVAKSMGLKAIDMVCVDYKDLKYLEEECNEGLELGFDGKQAIHPAQLKTIHREFSPSEHDIEEAKAIMEAYDNASRVKNQGAVGLELGDRFIMIDAPMLLQAQRTLAYSKGIAV</sequence>
<evidence type="ECO:0000313" key="7">
    <source>
        <dbReference type="Proteomes" id="UP001219567"/>
    </source>
</evidence>
<dbReference type="EMBL" id="CP119943">
    <property type="protein sequence ID" value="WFC98241.1"/>
    <property type="molecule type" value="Genomic_DNA"/>
</dbReference>